<keyword evidence="1" id="KW-0732">Signal</keyword>
<name>A0AAV9LVI7_9SOLN</name>
<accession>A0AAV9LVI7</accession>
<gene>
    <name evidence="2" type="ORF">R3W88_022763</name>
</gene>
<feature type="chain" id="PRO_5043429416" evidence="1">
    <location>
        <begin position="23"/>
        <end position="96"/>
    </location>
</feature>
<evidence type="ECO:0000313" key="3">
    <source>
        <dbReference type="Proteomes" id="UP001311915"/>
    </source>
</evidence>
<dbReference type="AlphaFoldDB" id="A0AAV9LVI7"/>
<evidence type="ECO:0000256" key="1">
    <source>
        <dbReference type="SAM" id="SignalP"/>
    </source>
</evidence>
<reference evidence="2 3" key="1">
    <citation type="submission" date="2023-10" db="EMBL/GenBank/DDBJ databases">
        <title>Genome-Wide Identification Analysis in wild type Solanum Pinnatisectum Reveals Some Genes Defensing Phytophthora Infestans.</title>
        <authorList>
            <person name="Sun C."/>
        </authorList>
    </citation>
    <scope>NUCLEOTIDE SEQUENCE [LARGE SCALE GENOMIC DNA]</scope>
    <source>
        <strain evidence="2">LQN</strain>
        <tissue evidence="2">Leaf</tissue>
    </source>
</reference>
<sequence length="96" mass="10933">MLCFIWVLLCQFLLLMVALVNENPMNVIQVKSIVTRSGRTLQEIMRTNNVDAQRVVANNEPPKEKIETQTKEVEGIYELKVNDFDVAAPTMLPTVK</sequence>
<feature type="signal peptide" evidence="1">
    <location>
        <begin position="1"/>
        <end position="22"/>
    </location>
</feature>
<organism evidence="2 3">
    <name type="scientific">Solanum pinnatisectum</name>
    <name type="common">tansyleaf nightshade</name>
    <dbReference type="NCBI Taxonomy" id="50273"/>
    <lineage>
        <taxon>Eukaryota</taxon>
        <taxon>Viridiplantae</taxon>
        <taxon>Streptophyta</taxon>
        <taxon>Embryophyta</taxon>
        <taxon>Tracheophyta</taxon>
        <taxon>Spermatophyta</taxon>
        <taxon>Magnoliopsida</taxon>
        <taxon>eudicotyledons</taxon>
        <taxon>Gunneridae</taxon>
        <taxon>Pentapetalae</taxon>
        <taxon>asterids</taxon>
        <taxon>lamiids</taxon>
        <taxon>Solanales</taxon>
        <taxon>Solanaceae</taxon>
        <taxon>Solanoideae</taxon>
        <taxon>Solaneae</taxon>
        <taxon>Solanum</taxon>
    </lineage>
</organism>
<protein>
    <submittedName>
        <fullName evidence="2">Uncharacterized protein</fullName>
    </submittedName>
</protein>
<proteinExistence type="predicted"/>
<keyword evidence="3" id="KW-1185">Reference proteome</keyword>
<evidence type="ECO:0000313" key="2">
    <source>
        <dbReference type="EMBL" id="KAK4729775.1"/>
    </source>
</evidence>
<dbReference type="Proteomes" id="UP001311915">
    <property type="component" value="Unassembled WGS sequence"/>
</dbReference>
<dbReference type="EMBL" id="JAWPEI010000004">
    <property type="protein sequence ID" value="KAK4729775.1"/>
    <property type="molecule type" value="Genomic_DNA"/>
</dbReference>
<comment type="caution">
    <text evidence="2">The sequence shown here is derived from an EMBL/GenBank/DDBJ whole genome shotgun (WGS) entry which is preliminary data.</text>
</comment>